<dbReference type="InterPro" id="IPR036291">
    <property type="entry name" value="NAD(P)-bd_dom_sf"/>
</dbReference>
<dbReference type="InterPro" id="IPR011032">
    <property type="entry name" value="GroES-like_sf"/>
</dbReference>
<sequence length="347" mass="38099">MVSLPRTYKQLMVRKLTTNFREAVYIENVKMGVPAKDEVCVINRFVGVNASDVNMSKGRYFVSAKIPFGTGIEGVGEVVQVGENVTNLKVGANVAYMDTRCSAYAEYVYLPAADVFPISEALPEYVVLLVSGLTAAIALEKCARITAGDTVLITAAAGGTGHVAVQWAKSTGCHVIGTCSSDEKKKILKDLRCDRIINLKKEDLGEVLAKEYPNGVNVIWETIGGKIFEICMKNLAIKGRLLVVGGISGYKKECKEGFTKIDVSNLPEELLLKSNTVQGFSLLHYWKCAAYYFRYLSQRLETEKLKVEYDNGEKTIGTEFFGVEGIIKGVEHLHSGKNIGKVIVRMS</sequence>
<dbReference type="SUPFAM" id="SSF51735">
    <property type="entry name" value="NAD(P)-binding Rossmann-fold domains"/>
    <property type="match status" value="1"/>
</dbReference>
<dbReference type="InterPro" id="IPR013149">
    <property type="entry name" value="ADH-like_C"/>
</dbReference>
<dbReference type="Proteomes" id="UP000887013">
    <property type="component" value="Unassembled WGS sequence"/>
</dbReference>
<protein>
    <recommendedName>
        <fullName evidence="2">15-oxoprostaglandin 13-reductase</fullName>
        <ecNumber evidence="2">1.3.1.48</ecNumber>
    </recommendedName>
</protein>
<evidence type="ECO:0000256" key="1">
    <source>
        <dbReference type="ARBA" id="ARBA00010371"/>
    </source>
</evidence>
<evidence type="ECO:0000313" key="5">
    <source>
        <dbReference type="EMBL" id="GFT11088.1"/>
    </source>
</evidence>
<dbReference type="SUPFAM" id="SSF50129">
    <property type="entry name" value="GroES-like"/>
    <property type="match status" value="1"/>
</dbReference>
<reference evidence="5" key="1">
    <citation type="submission" date="2020-08" db="EMBL/GenBank/DDBJ databases">
        <title>Multicomponent nature underlies the extraordinary mechanical properties of spider dragline silk.</title>
        <authorList>
            <person name="Kono N."/>
            <person name="Nakamura H."/>
            <person name="Mori M."/>
            <person name="Yoshida Y."/>
            <person name="Ohtoshi R."/>
            <person name="Malay A.D."/>
            <person name="Moran D.A.P."/>
            <person name="Tomita M."/>
            <person name="Numata K."/>
            <person name="Arakawa K."/>
        </authorList>
    </citation>
    <scope>NUCLEOTIDE SEQUENCE</scope>
</reference>
<dbReference type="Gene3D" id="3.90.180.10">
    <property type="entry name" value="Medium-chain alcohol dehydrogenases, catalytic domain"/>
    <property type="match status" value="1"/>
</dbReference>
<dbReference type="Pfam" id="PF00107">
    <property type="entry name" value="ADH_zinc_N"/>
    <property type="match status" value="1"/>
</dbReference>
<evidence type="ECO:0000259" key="4">
    <source>
        <dbReference type="SMART" id="SM00829"/>
    </source>
</evidence>
<dbReference type="PANTHER" id="PTHR43677">
    <property type="entry name" value="SHORT-CHAIN DEHYDROGENASE/REDUCTASE"/>
    <property type="match status" value="1"/>
</dbReference>
<dbReference type="Gene3D" id="3.40.50.720">
    <property type="entry name" value="NAD(P)-binding Rossmann-like Domain"/>
    <property type="match status" value="1"/>
</dbReference>
<dbReference type="FunFam" id="3.40.50.720:FF:000121">
    <property type="entry name" value="Prostaglandin reductase 2"/>
    <property type="match status" value="1"/>
</dbReference>
<feature type="domain" description="Enoyl reductase (ER)" evidence="4">
    <location>
        <begin position="19"/>
        <end position="344"/>
    </location>
</feature>
<keyword evidence="3" id="KW-0560">Oxidoreductase</keyword>
<dbReference type="InterPro" id="IPR013154">
    <property type="entry name" value="ADH-like_N"/>
</dbReference>
<dbReference type="EMBL" id="BMAW01008892">
    <property type="protein sequence ID" value="GFT11088.1"/>
    <property type="molecule type" value="Genomic_DNA"/>
</dbReference>
<gene>
    <name evidence="5" type="primary">ZADH2</name>
    <name evidence="5" type="ORF">NPIL_50631</name>
</gene>
<evidence type="ECO:0000256" key="2">
    <source>
        <dbReference type="ARBA" id="ARBA00011981"/>
    </source>
</evidence>
<dbReference type="InterPro" id="IPR002364">
    <property type="entry name" value="Quin_OxRdtase/zeta-crystal_CS"/>
</dbReference>
<name>A0A8X6NFR1_NEPPI</name>
<comment type="similarity">
    <text evidence="1">Belongs to the zinc-containing alcohol dehydrogenase family. Quinone oxidoreductase subfamily.</text>
</comment>
<dbReference type="GO" id="GO:0005739">
    <property type="term" value="C:mitochondrion"/>
    <property type="evidence" value="ECO:0007669"/>
    <property type="project" value="TreeGrafter"/>
</dbReference>
<dbReference type="GO" id="GO:0047522">
    <property type="term" value="F:15-oxoprostaglandin 13-reductase [NAD(P)+] activity"/>
    <property type="evidence" value="ECO:0007669"/>
    <property type="project" value="UniProtKB-EC"/>
</dbReference>
<dbReference type="SMART" id="SM00829">
    <property type="entry name" value="PKS_ER"/>
    <property type="match status" value="1"/>
</dbReference>
<keyword evidence="6" id="KW-1185">Reference proteome</keyword>
<dbReference type="Pfam" id="PF08240">
    <property type="entry name" value="ADH_N"/>
    <property type="match status" value="1"/>
</dbReference>
<dbReference type="InterPro" id="IPR051397">
    <property type="entry name" value="Zn-ADH-like_protein"/>
</dbReference>
<dbReference type="OrthoDB" id="809632at2759"/>
<evidence type="ECO:0000256" key="3">
    <source>
        <dbReference type="ARBA" id="ARBA00023002"/>
    </source>
</evidence>
<proteinExistence type="inferred from homology"/>
<dbReference type="EC" id="1.3.1.48" evidence="2"/>
<organism evidence="5 6">
    <name type="scientific">Nephila pilipes</name>
    <name type="common">Giant wood spider</name>
    <name type="synonym">Nephila maculata</name>
    <dbReference type="NCBI Taxonomy" id="299642"/>
    <lineage>
        <taxon>Eukaryota</taxon>
        <taxon>Metazoa</taxon>
        <taxon>Ecdysozoa</taxon>
        <taxon>Arthropoda</taxon>
        <taxon>Chelicerata</taxon>
        <taxon>Arachnida</taxon>
        <taxon>Araneae</taxon>
        <taxon>Araneomorphae</taxon>
        <taxon>Entelegynae</taxon>
        <taxon>Araneoidea</taxon>
        <taxon>Nephilidae</taxon>
        <taxon>Nephila</taxon>
    </lineage>
</organism>
<dbReference type="PROSITE" id="PS01162">
    <property type="entry name" value="QOR_ZETA_CRYSTAL"/>
    <property type="match status" value="1"/>
</dbReference>
<dbReference type="PANTHER" id="PTHR43677:SF3">
    <property type="entry name" value="PROSTAGLANDIN REDUCTASE 3"/>
    <property type="match status" value="1"/>
</dbReference>
<comment type="caution">
    <text evidence="5">The sequence shown here is derived from an EMBL/GenBank/DDBJ whole genome shotgun (WGS) entry which is preliminary data.</text>
</comment>
<dbReference type="AlphaFoldDB" id="A0A8X6NFR1"/>
<evidence type="ECO:0000313" key="6">
    <source>
        <dbReference type="Proteomes" id="UP000887013"/>
    </source>
</evidence>
<dbReference type="GO" id="GO:0008270">
    <property type="term" value="F:zinc ion binding"/>
    <property type="evidence" value="ECO:0007669"/>
    <property type="project" value="InterPro"/>
</dbReference>
<accession>A0A8X6NFR1</accession>
<dbReference type="InterPro" id="IPR020843">
    <property type="entry name" value="ER"/>
</dbReference>